<evidence type="ECO:0000256" key="1">
    <source>
        <dbReference type="ARBA" id="ARBA00011012"/>
    </source>
</evidence>
<dbReference type="PANTHER" id="PTHR10182:SF3">
    <property type="entry name" value="PROTEIN MO25"/>
    <property type="match status" value="1"/>
</dbReference>
<sequence>KLLLKFPILDFESRKNISIIFTNGFGKCIDNKFVYVDYMSSKTETMNLLLTILENTTQSFSNNVEIYLVIGSILEECLNFEQLSRVVLNLNSTTDIIWKLFSNCLLPSFEISTESFQIINLIFLKNPKLISNEFFNNKNNLNKFIKKTNELLKHGNYVTKRQGVKLLSTMILGRAFNQLMTTYISNTDNLKIIMILLNEKTKNLQIETFHLFKVFVANPNKNKPICDILIRNKEKLLKFFEIHFCNLQDMNLKQEKDYIVHILKDLPSSTQKQHTEELLSDISNSSLKDSQEQTKEEFVNVI</sequence>
<dbReference type="GO" id="GO:0035556">
    <property type="term" value="P:intracellular signal transduction"/>
    <property type="evidence" value="ECO:0007669"/>
    <property type="project" value="TreeGrafter"/>
</dbReference>
<dbReference type="InterPro" id="IPR016024">
    <property type="entry name" value="ARM-type_fold"/>
</dbReference>
<dbReference type="SUPFAM" id="SSF48371">
    <property type="entry name" value="ARM repeat"/>
    <property type="match status" value="1"/>
</dbReference>
<comment type="similarity">
    <text evidence="1">Belongs to the Mo25 family.</text>
</comment>
<proteinExistence type="inferred from homology"/>
<organism evidence="2 3">
    <name type="scientific">Hanseniaspora valbyensis NRRL Y-1626</name>
    <dbReference type="NCBI Taxonomy" id="766949"/>
    <lineage>
        <taxon>Eukaryota</taxon>
        <taxon>Fungi</taxon>
        <taxon>Dikarya</taxon>
        <taxon>Ascomycota</taxon>
        <taxon>Saccharomycotina</taxon>
        <taxon>Saccharomycetes</taxon>
        <taxon>Saccharomycodales</taxon>
        <taxon>Saccharomycodaceae</taxon>
        <taxon>Hanseniaspora</taxon>
    </lineage>
</organism>
<comment type="caution">
    <text evidence="2">The sequence shown here is derived from an EMBL/GenBank/DDBJ whole genome shotgun (WGS) entry which is preliminary data.</text>
</comment>
<keyword evidence="3" id="KW-1185">Reference proteome</keyword>
<feature type="non-terminal residue" evidence="2">
    <location>
        <position position="1"/>
    </location>
</feature>
<dbReference type="Proteomes" id="UP000092321">
    <property type="component" value="Unassembled WGS sequence"/>
</dbReference>
<dbReference type="InterPro" id="IPR011989">
    <property type="entry name" value="ARM-like"/>
</dbReference>
<dbReference type="PANTHER" id="PTHR10182">
    <property type="entry name" value="CALCIUM-BINDING PROTEIN 39-RELATED"/>
    <property type="match status" value="1"/>
</dbReference>
<dbReference type="Pfam" id="PF08569">
    <property type="entry name" value="Mo25"/>
    <property type="match status" value="1"/>
</dbReference>
<name>A0A1B7TJR6_9ASCO</name>
<evidence type="ECO:0000313" key="2">
    <source>
        <dbReference type="EMBL" id="OBA28991.1"/>
    </source>
</evidence>
<protein>
    <submittedName>
        <fullName evidence="2">ARM repeat-containing protein</fullName>
    </submittedName>
</protein>
<dbReference type="EMBL" id="LXPE01000001">
    <property type="protein sequence ID" value="OBA28991.1"/>
    <property type="molecule type" value="Genomic_DNA"/>
</dbReference>
<reference evidence="3" key="1">
    <citation type="journal article" date="2016" name="Proc. Natl. Acad. Sci. U.S.A.">
        <title>Comparative genomics of biotechnologically important yeasts.</title>
        <authorList>
            <person name="Riley R."/>
            <person name="Haridas S."/>
            <person name="Wolfe K.H."/>
            <person name="Lopes M.R."/>
            <person name="Hittinger C.T."/>
            <person name="Goeker M."/>
            <person name="Salamov A.A."/>
            <person name="Wisecaver J.H."/>
            <person name="Long T.M."/>
            <person name="Calvey C.H."/>
            <person name="Aerts A.L."/>
            <person name="Barry K.W."/>
            <person name="Choi C."/>
            <person name="Clum A."/>
            <person name="Coughlan A.Y."/>
            <person name="Deshpande S."/>
            <person name="Douglass A.P."/>
            <person name="Hanson S.J."/>
            <person name="Klenk H.-P."/>
            <person name="LaButti K.M."/>
            <person name="Lapidus A."/>
            <person name="Lindquist E.A."/>
            <person name="Lipzen A.M."/>
            <person name="Meier-Kolthoff J.P."/>
            <person name="Ohm R.A."/>
            <person name="Otillar R.P."/>
            <person name="Pangilinan J.L."/>
            <person name="Peng Y."/>
            <person name="Rokas A."/>
            <person name="Rosa C.A."/>
            <person name="Scheuner C."/>
            <person name="Sibirny A.A."/>
            <person name="Slot J.C."/>
            <person name="Stielow J.B."/>
            <person name="Sun H."/>
            <person name="Kurtzman C.P."/>
            <person name="Blackwell M."/>
            <person name="Grigoriev I.V."/>
            <person name="Jeffries T.W."/>
        </authorList>
    </citation>
    <scope>NUCLEOTIDE SEQUENCE [LARGE SCALE GENOMIC DNA]</scope>
    <source>
        <strain evidence="3">NRRL Y-1626</strain>
    </source>
</reference>
<dbReference type="InterPro" id="IPR013878">
    <property type="entry name" value="Mo25"/>
</dbReference>
<dbReference type="OrthoDB" id="3972288at2759"/>
<dbReference type="Gene3D" id="1.25.10.10">
    <property type="entry name" value="Leucine-rich Repeat Variant"/>
    <property type="match status" value="1"/>
</dbReference>
<evidence type="ECO:0000313" key="3">
    <source>
        <dbReference type="Proteomes" id="UP000092321"/>
    </source>
</evidence>
<dbReference type="AlphaFoldDB" id="A0A1B7TJR6"/>
<accession>A0A1B7TJR6</accession>
<gene>
    <name evidence="2" type="ORF">HANVADRAFT_20451</name>
</gene>
<dbReference type="GO" id="GO:0043539">
    <property type="term" value="F:protein serine/threonine kinase activator activity"/>
    <property type="evidence" value="ECO:0007669"/>
    <property type="project" value="TreeGrafter"/>
</dbReference>